<keyword evidence="5 6" id="KW-0472">Membrane</keyword>
<dbReference type="Pfam" id="PF02653">
    <property type="entry name" value="BPD_transp_2"/>
    <property type="match status" value="1"/>
</dbReference>
<gene>
    <name evidence="7" type="ORF">G3I71_49785</name>
</gene>
<dbReference type="PANTHER" id="PTHR32196:SF72">
    <property type="entry name" value="RIBOSE IMPORT PERMEASE PROTEIN RBSC"/>
    <property type="match status" value="1"/>
</dbReference>
<dbReference type="GO" id="GO:0005886">
    <property type="term" value="C:plasma membrane"/>
    <property type="evidence" value="ECO:0007669"/>
    <property type="project" value="UniProtKB-SubCell"/>
</dbReference>
<sequence>VVVVVASWVARRTVLGRRIVAVGGNETAAALAGIPVRRTITTVYVVAAALAGLAALLSVGVNGTVDTANLGLGYEFTVISAVVVGGTALTGGRPRIWGSVAGVALLQLLGFTLASHDVAKEVASLVQAA</sequence>
<evidence type="ECO:0000256" key="4">
    <source>
        <dbReference type="ARBA" id="ARBA00022989"/>
    </source>
</evidence>
<evidence type="ECO:0000256" key="3">
    <source>
        <dbReference type="ARBA" id="ARBA00022692"/>
    </source>
</evidence>
<keyword evidence="2" id="KW-1003">Cell membrane</keyword>
<organism evidence="7">
    <name type="scientific">Streptomyces sp. SID12501</name>
    <dbReference type="NCBI Taxonomy" id="2706042"/>
    <lineage>
        <taxon>Bacteria</taxon>
        <taxon>Bacillati</taxon>
        <taxon>Actinomycetota</taxon>
        <taxon>Actinomycetes</taxon>
        <taxon>Kitasatosporales</taxon>
        <taxon>Streptomycetaceae</taxon>
        <taxon>Streptomyces</taxon>
    </lineage>
</organism>
<dbReference type="GO" id="GO:0022857">
    <property type="term" value="F:transmembrane transporter activity"/>
    <property type="evidence" value="ECO:0007669"/>
    <property type="project" value="InterPro"/>
</dbReference>
<evidence type="ECO:0000256" key="6">
    <source>
        <dbReference type="SAM" id="Phobius"/>
    </source>
</evidence>
<evidence type="ECO:0000256" key="2">
    <source>
        <dbReference type="ARBA" id="ARBA00022475"/>
    </source>
</evidence>
<dbReference type="EMBL" id="JAAGLU010001052">
    <property type="protein sequence ID" value="NEC93645.1"/>
    <property type="molecule type" value="Genomic_DNA"/>
</dbReference>
<evidence type="ECO:0000256" key="5">
    <source>
        <dbReference type="ARBA" id="ARBA00023136"/>
    </source>
</evidence>
<reference evidence="7" key="1">
    <citation type="submission" date="2020-01" db="EMBL/GenBank/DDBJ databases">
        <title>Insect and environment-associated Actinomycetes.</title>
        <authorList>
            <person name="Currrie C."/>
            <person name="Chevrette M."/>
            <person name="Carlson C."/>
            <person name="Stubbendieck R."/>
            <person name="Wendt-Pienkowski E."/>
        </authorList>
    </citation>
    <scope>NUCLEOTIDE SEQUENCE</scope>
    <source>
        <strain evidence="7">SID12501</strain>
    </source>
</reference>
<feature type="transmembrane region" description="Helical" evidence="6">
    <location>
        <begin position="71"/>
        <end position="89"/>
    </location>
</feature>
<proteinExistence type="predicted"/>
<dbReference type="RefSeq" id="WP_369335596.1">
    <property type="nucleotide sequence ID" value="NZ_JAAGLU010001052.1"/>
</dbReference>
<feature type="transmembrane region" description="Helical" evidence="6">
    <location>
        <begin position="43"/>
        <end position="65"/>
    </location>
</feature>
<evidence type="ECO:0000256" key="1">
    <source>
        <dbReference type="ARBA" id="ARBA00004651"/>
    </source>
</evidence>
<keyword evidence="4 6" id="KW-1133">Transmembrane helix</keyword>
<dbReference type="InterPro" id="IPR001851">
    <property type="entry name" value="ABC_transp_permease"/>
</dbReference>
<feature type="transmembrane region" description="Helical" evidence="6">
    <location>
        <begin position="96"/>
        <end position="114"/>
    </location>
</feature>
<accession>A0A6B3C9Y0</accession>
<comment type="subcellular location">
    <subcellularLocation>
        <location evidence="1">Cell membrane</location>
        <topology evidence="1">Multi-pass membrane protein</topology>
    </subcellularLocation>
</comment>
<feature type="non-terminal residue" evidence="7">
    <location>
        <position position="1"/>
    </location>
</feature>
<feature type="non-terminal residue" evidence="7">
    <location>
        <position position="129"/>
    </location>
</feature>
<name>A0A6B3C9Y0_9ACTN</name>
<dbReference type="PANTHER" id="PTHR32196">
    <property type="entry name" value="ABC TRANSPORTER PERMEASE PROTEIN YPHD-RELATED-RELATED"/>
    <property type="match status" value="1"/>
</dbReference>
<protein>
    <submittedName>
        <fullName evidence="7">ABC transporter permease</fullName>
    </submittedName>
</protein>
<comment type="caution">
    <text evidence="7">The sequence shown here is derived from an EMBL/GenBank/DDBJ whole genome shotgun (WGS) entry which is preliminary data.</text>
</comment>
<evidence type="ECO:0000313" key="7">
    <source>
        <dbReference type="EMBL" id="NEC93645.1"/>
    </source>
</evidence>
<keyword evidence="3 6" id="KW-0812">Transmembrane</keyword>
<dbReference type="AlphaFoldDB" id="A0A6B3C9Y0"/>